<evidence type="ECO:0000313" key="2">
    <source>
        <dbReference type="EMBL" id="AKV01178.1"/>
    </source>
</evidence>
<dbReference type="Proteomes" id="UP000064967">
    <property type="component" value="Chromosome"/>
</dbReference>
<dbReference type="OrthoDB" id="5506906at2"/>
<gene>
    <name evidence="2" type="ORF">AKJ09_07841</name>
</gene>
<feature type="transmembrane region" description="Helical" evidence="1">
    <location>
        <begin position="232"/>
        <end position="255"/>
    </location>
</feature>
<feature type="transmembrane region" description="Helical" evidence="1">
    <location>
        <begin position="331"/>
        <end position="352"/>
    </location>
</feature>
<protein>
    <submittedName>
        <fullName evidence="2">Uncharacterized protein</fullName>
    </submittedName>
</protein>
<dbReference type="KEGG" id="llu:AKJ09_07841"/>
<sequence>MDNARTAWELPTVRAFFAFLVLVLAVTGASVCHEARAEARGDAADARADAKAHAEALYERARSDDERFAFASALAAYDQARALDPSSRNAPRAEARAAFLRSHSEGEFVPLVALERVRRDPALATDAHAIDALVRAAESFPPGQVRVEAWVLAAEGYGRRFNRPDEAMALYRRILDEPSAPRIVTQKASRDLVAILIARNDFAAAREVLARAGDRADPKLAREVGRLARRQALGRVATAALVAMAALALRAFVSAARRGRTKQVLRALARIAPVGIGYAAYVGVLGGLLASGFEAGTARPFLILGLVLVPLLAIARIWGASTPGSSSLARLSRAVLCGVAVTGAAFLVVRAVDVAYLEGMGL</sequence>
<evidence type="ECO:0000256" key="1">
    <source>
        <dbReference type="SAM" id="Phobius"/>
    </source>
</evidence>
<dbReference type="AlphaFoldDB" id="A0A0K1Q616"/>
<evidence type="ECO:0000313" key="3">
    <source>
        <dbReference type="Proteomes" id="UP000064967"/>
    </source>
</evidence>
<dbReference type="STRING" id="1391654.AKJ09_07841"/>
<reference evidence="2 3" key="1">
    <citation type="submission" date="2015-08" db="EMBL/GenBank/DDBJ databases">
        <authorList>
            <person name="Babu N.S."/>
            <person name="Beckwith C.J."/>
            <person name="Beseler K.G."/>
            <person name="Brison A."/>
            <person name="Carone J.V."/>
            <person name="Caskin T.P."/>
            <person name="Diamond M."/>
            <person name="Durham M.E."/>
            <person name="Foxe J.M."/>
            <person name="Go M."/>
            <person name="Henderson B.A."/>
            <person name="Jones I.B."/>
            <person name="McGettigan J.A."/>
            <person name="Micheletti S.J."/>
            <person name="Nasrallah M.E."/>
            <person name="Ortiz D."/>
            <person name="Piller C.R."/>
            <person name="Privatt S.R."/>
            <person name="Schneider S.L."/>
            <person name="Sharp S."/>
            <person name="Smith T.C."/>
            <person name="Stanton J.D."/>
            <person name="Ullery H.E."/>
            <person name="Wilson R.J."/>
            <person name="Serrano M.G."/>
            <person name="Buck G."/>
            <person name="Lee V."/>
            <person name="Wang Y."/>
            <person name="Carvalho R."/>
            <person name="Voegtly L."/>
            <person name="Shi R."/>
            <person name="Duckworth R."/>
            <person name="Johnson A."/>
            <person name="Loviza R."/>
            <person name="Walstead R."/>
            <person name="Shah Z."/>
            <person name="Kiflezghi M."/>
            <person name="Wade K."/>
            <person name="Ball S.L."/>
            <person name="Bradley K.W."/>
            <person name="Asai D.J."/>
            <person name="Bowman C.A."/>
            <person name="Russell D.A."/>
            <person name="Pope W.H."/>
            <person name="Jacobs-Sera D."/>
            <person name="Hendrix R.W."/>
            <person name="Hatfull G.F."/>
        </authorList>
    </citation>
    <scope>NUCLEOTIDE SEQUENCE [LARGE SCALE GENOMIC DNA]</scope>
    <source>
        <strain evidence="2 3">DSM 27648</strain>
    </source>
</reference>
<keyword evidence="1" id="KW-0812">Transmembrane</keyword>
<proteinExistence type="predicted"/>
<feature type="transmembrane region" description="Helical" evidence="1">
    <location>
        <begin position="267"/>
        <end position="289"/>
    </location>
</feature>
<dbReference type="EMBL" id="CP012333">
    <property type="protein sequence ID" value="AKV01178.1"/>
    <property type="molecule type" value="Genomic_DNA"/>
</dbReference>
<dbReference type="InterPro" id="IPR011990">
    <property type="entry name" value="TPR-like_helical_dom_sf"/>
</dbReference>
<name>A0A0K1Q616_9BACT</name>
<accession>A0A0K1Q616</accession>
<feature type="transmembrane region" description="Helical" evidence="1">
    <location>
        <begin position="301"/>
        <end position="319"/>
    </location>
</feature>
<keyword evidence="1" id="KW-1133">Transmembrane helix</keyword>
<dbReference type="RefSeq" id="WP_146652334.1">
    <property type="nucleotide sequence ID" value="NZ_CP012333.1"/>
</dbReference>
<keyword evidence="1" id="KW-0472">Membrane</keyword>
<keyword evidence="3" id="KW-1185">Reference proteome</keyword>
<organism evidence="2 3">
    <name type="scientific">Labilithrix luteola</name>
    <dbReference type="NCBI Taxonomy" id="1391654"/>
    <lineage>
        <taxon>Bacteria</taxon>
        <taxon>Pseudomonadati</taxon>
        <taxon>Myxococcota</taxon>
        <taxon>Polyangia</taxon>
        <taxon>Polyangiales</taxon>
        <taxon>Labilitrichaceae</taxon>
        <taxon>Labilithrix</taxon>
    </lineage>
</organism>
<dbReference type="Gene3D" id="1.25.40.10">
    <property type="entry name" value="Tetratricopeptide repeat domain"/>
    <property type="match status" value="1"/>
</dbReference>